<dbReference type="EMBL" id="CASHTH010004520">
    <property type="protein sequence ID" value="CAI8058458.1"/>
    <property type="molecule type" value="Genomic_DNA"/>
</dbReference>
<proteinExistence type="predicted"/>
<keyword evidence="3" id="KW-1185">Reference proteome</keyword>
<dbReference type="AlphaFoldDB" id="A0AA35U2G2"/>
<evidence type="ECO:0000313" key="3">
    <source>
        <dbReference type="Proteomes" id="UP001174909"/>
    </source>
</evidence>
<feature type="region of interest" description="Disordered" evidence="1">
    <location>
        <begin position="1"/>
        <end position="99"/>
    </location>
</feature>
<evidence type="ECO:0000313" key="2">
    <source>
        <dbReference type="EMBL" id="CAI8058458.1"/>
    </source>
</evidence>
<name>A0AA35U2G2_GEOBA</name>
<protein>
    <submittedName>
        <fullName evidence="2">Uncharacterized protein</fullName>
    </submittedName>
</protein>
<dbReference type="Proteomes" id="UP001174909">
    <property type="component" value="Unassembled WGS sequence"/>
</dbReference>
<gene>
    <name evidence="2" type="ORF">GBAR_LOCUS31792</name>
</gene>
<feature type="compositionally biased region" description="Basic and acidic residues" evidence="1">
    <location>
        <begin position="41"/>
        <end position="53"/>
    </location>
</feature>
<evidence type="ECO:0000256" key="1">
    <source>
        <dbReference type="SAM" id="MobiDB-lite"/>
    </source>
</evidence>
<accession>A0AA35U2G2</accession>
<organism evidence="2 3">
    <name type="scientific">Geodia barretti</name>
    <name type="common">Barrett's horny sponge</name>
    <dbReference type="NCBI Taxonomy" id="519541"/>
    <lineage>
        <taxon>Eukaryota</taxon>
        <taxon>Metazoa</taxon>
        <taxon>Porifera</taxon>
        <taxon>Demospongiae</taxon>
        <taxon>Heteroscleromorpha</taxon>
        <taxon>Tetractinellida</taxon>
        <taxon>Astrophorina</taxon>
        <taxon>Geodiidae</taxon>
        <taxon>Geodia</taxon>
    </lineage>
</organism>
<reference evidence="2" key="1">
    <citation type="submission" date="2023-03" db="EMBL/GenBank/DDBJ databases">
        <authorList>
            <person name="Steffen K."/>
            <person name="Cardenas P."/>
        </authorList>
    </citation>
    <scope>NUCLEOTIDE SEQUENCE</scope>
</reference>
<sequence>MSSGTVKPRRVRSAKARLTPTQPPSGLLTKEALERQASAKANRDKHNGSEKVFPRPGSRSSKERFSTMYSKDFDGTYAPAAELRPTSPTRRHNPHPGKQFMVWRLPDREIGVPQEPEGLELPPEYITRNSGVCPCVCVCPFVADSVHVYCSSYWCQSKLHASH</sequence>
<comment type="caution">
    <text evidence="2">The sequence shown here is derived from an EMBL/GenBank/DDBJ whole genome shotgun (WGS) entry which is preliminary data.</text>
</comment>